<evidence type="ECO:0000256" key="1">
    <source>
        <dbReference type="ARBA" id="ARBA00003532"/>
    </source>
</evidence>
<dbReference type="FunFam" id="2.20.25.90:FF:000001">
    <property type="entry name" value="Formate dehydrogenase subunit alpha"/>
    <property type="match status" value="1"/>
</dbReference>
<dbReference type="InterPro" id="IPR036010">
    <property type="entry name" value="2Fe-2S_ferredoxin-like_sf"/>
</dbReference>
<dbReference type="Proteomes" id="UP000242972">
    <property type="component" value="Unassembled WGS sequence"/>
</dbReference>
<feature type="domain" description="4Fe-4S Mo/W bis-MGD-type" evidence="10">
    <location>
        <begin position="221"/>
        <end position="277"/>
    </location>
</feature>
<dbReference type="CDD" id="cd00207">
    <property type="entry name" value="fer2"/>
    <property type="match status" value="1"/>
</dbReference>
<dbReference type="Gene3D" id="2.20.25.90">
    <property type="entry name" value="ADC-like domains"/>
    <property type="match status" value="1"/>
</dbReference>
<dbReference type="SUPFAM" id="SSF53706">
    <property type="entry name" value="Formate dehydrogenase/DMSO reductase, domains 1-3"/>
    <property type="match status" value="1"/>
</dbReference>
<evidence type="ECO:0000259" key="9">
    <source>
        <dbReference type="PROSITE" id="PS51379"/>
    </source>
</evidence>
<evidence type="ECO:0000256" key="7">
    <source>
        <dbReference type="ARBA" id="ARBA00023014"/>
    </source>
</evidence>
<reference evidence="11 12" key="1">
    <citation type="journal article" date="2014" name="BMC Genomics">
        <title>Comparison of environmental and isolate Sulfobacillus genomes reveals diverse carbon, sulfur, nitrogen, and hydrogen metabolisms.</title>
        <authorList>
            <person name="Justice N.B."/>
            <person name="Norman A."/>
            <person name="Brown C.T."/>
            <person name="Singh A."/>
            <person name="Thomas B.C."/>
            <person name="Banfield J.F."/>
        </authorList>
    </citation>
    <scope>NUCLEOTIDE SEQUENCE [LARGE SCALE GENOMIC DNA]</scope>
    <source>
        <strain evidence="11">AMDSBA4</strain>
    </source>
</reference>
<dbReference type="InterPro" id="IPR017896">
    <property type="entry name" value="4Fe4S_Fe-S-bd"/>
</dbReference>
<feature type="domain" description="4Fe-4S ferredoxin-type" evidence="9">
    <location>
        <begin position="133"/>
        <end position="163"/>
    </location>
</feature>
<evidence type="ECO:0000313" key="12">
    <source>
        <dbReference type="Proteomes" id="UP000242972"/>
    </source>
</evidence>
<evidence type="ECO:0000256" key="3">
    <source>
        <dbReference type="ARBA" id="ARBA00022485"/>
    </source>
</evidence>
<dbReference type="SUPFAM" id="SSF54862">
    <property type="entry name" value="4Fe-4S ferredoxins"/>
    <property type="match status" value="1"/>
</dbReference>
<evidence type="ECO:0000313" key="11">
    <source>
        <dbReference type="EMBL" id="PSR35214.1"/>
    </source>
</evidence>
<dbReference type="Pfam" id="PF13510">
    <property type="entry name" value="Fer2_4"/>
    <property type="match status" value="1"/>
</dbReference>
<evidence type="ECO:0000256" key="6">
    <source>
        <dbReference type="ARBA" id="ARBA00023004"/>
    </source>
</evidence>
<comment type="caution">
    <text evidence="11">The sequence shown here is derived from an EMBL/GenBank/DDBJ whole genome shotgun (WGS) entry which is preliminary data.</text>
</comment>
<keyword evidence="4" id="KW-0479">Metal-binding</keyword>
<dbReference type="SMART" id="SM00926">
    <property type="entry name" value="Molybdop_Fe4S4"/>
    <property type="match status" value="1"/>
</dbReference>
<dbReference type="InterPro" id="IPR027467">
    <property type="entry name" value="MopterinOxRdtase_cofactor_BS"/>
</dbReference>
<dbReference type="PANTHER" id="PTHR24960:SF84">
    <property type="entry name" value="HYDROGENASE SUBUNIT"/>
    <property type="match status" value="1"/>
</dbReference>
<dbReference type="AlphaFoldDB" id="A0A2T2XL47"/>
<dbReference type="InterPro" id="IPR050157">
    <property type="entry name" value="PSI_iron-sulfur_center"/>
</dbReference>
<dbReference type="PROSITE" id="PS00198">
    <property type="entry name" value="4FE4S_FER_1"/>
    <property type="match status" value="1"/>
</dbReference>
<feature type="domain" description="2Fe-2S ferredoxin-type" evidence="8">
    <location>
        <begin position="3"/>
        <end position="81"/>
    </location>
</feature>
<dbReference type="PROSITE" id="PS00551">
    <property type="entry name" value="MOLYBDOPTERIN_PROK_1"/>
    <property type="match status" value="1"/>
</dbReference>
<dbReference type="InterPro" id="IPR001041">
    <property type="entry name" value="2Fe-2S_ferredoxin-type"/>
</dbReference>
<keyword evidence="6" id="KW-0408">Iron</keyword>
<dbReference type="GO" id="GO:0016491">
    <property type="term" value="F:oxidoreductase activity"/>
    <property type="evidence" value="ECO:0007669"/>
    <property type="project" value="InterPro"/>
</dbReference>
<evidence type="ECO:0000259" key="10">
    <source>
        <dbReference type="PROSITE" id="PS51669"/>
    </source>
</evidence>
<protein>
    <recommendedName>
        <fullName evidence="2">Ferredoxin</fullName>
    </recommendedName>
</protein>
<dbReference type="PROSITE" id="PS51379">
    <property type="entry name" value="4FE4S_FER_2"/>
    <property type="match status" value="2"/>
</dbReference>
<evidence type="ECO:0000256" key="4">
    <source>
        <dbReference type="ARBA" id="ARBA00022723"/>
    </source>
</evidence>
<dbReference type="GO" id="GO:0046872">
    <property type="term" value="F:metal ion binding"/>
    <property type="evidence" value="ECO:0007669"/>
    <property type="project" value="UniProtKB-KW"/>
</dbReference>
<dbReference type="EMBL" id="PXYW01000003">
    <property type="protein sequence ID" value="PSR35214.1"/>
    <property type="molecule type" value="Genomic_DNA"/>
</dbReference>
<dbReference type="PANTHER" id="PTHR24960">
    <property type="entry name" value="PHOTOSYSTEM I IRON-SULFUR CENTER-RELATED"/>
    <property type="match status" value="1"/>
</dbReference>
<name>A0A2T2XL47_9FIRM</name>
<evidence type="ECO:0000259" key="8">
    <source>
        <dbReference type="PROSITE" id="PS51085"/>
    </source>
</evidence>
<dbReference type="PROSITE" id="PS51085">
    <property type="entry name" value="2FE2S_FER_2"/>
    <property type="match status" value="1"/>
</dbReference>
<dbReference type="SUPFAM" id="SSF54292">
    <property type="entry name" value="2Fe-2S ferredoxin-like"/>
    <property type="match status" value="1"/>
</dbReference>
<dbReference type="Pfam" id="PF12838">
    <property type="entry name" value="Fer4_7"/>
    <property type="match status" value="1"/>
</dbReference>
<accession>A0A2T2XL47</accession>
<dbReference type="InterPro" id="IPR017900">
    <property type="entry name" value="4Fe4S_Fe_S_CS"/>
</dbReference>
<evidence type="ECO:0000256" key="2">
    <source>
        <dbReference type="ARBA" id="ARBA00013529"/>
    </source>
</evidence>
<proteinExistence type="predicted"/>
<dbReference type="GO" id="GO:0051539">
    <property type="term" value="F:4 iron, 4 sulfur cluster binding"/>
    <property type="evidence" value="ECO:0007669"/>
    <property type="project" value="UniProtKB-KW"/>
</dbReference>
<sequence>MGSNITLTIDGQTVSVVEGTTVRAACEQVDTFVPTLCWHENLSPANACRACVVEVKGSRTLVASCSRIAEEGMVIETNTSRVANARRVVAELLTSTTDYSTAPELLNLVELSSADPGRFSGGSTWEQPVKDDNNLYIRDLSKCILCYRCVEACGDDAQNTFAITVAGRGFDAHIDAGFGRTLPESDCVFCGNCVAVCPTGALMGKTEWTLRSQNKWDETQITTTDTICSYCGVGCQLSLHVMNNEIVKVSSPMDHPVTHGMLCVKGRYGYQFVQVEDSASV</sequence>
<dbReference type="Pfam" id="PF04879">
    <property type="entry name" value="Molybdop_Fe4S4"/>
    <property type="match status" value="1"/>
</dbReference>
<organism evidence="11 12">
    <name type="scientific">Sulfobacillus benefaciens</name>
    <dbReference type="NCBI Taxonomy" id="453960"/>
    <lineage>
        <taxon>Bacteria</taxon>
        <taxon>Bacillati</taxon>
        <taxon>Bacillota</taxon>
        <taxon>Clostridia</taxon>
        <taxon>Eubacteriales</taxon>
        <taxon>Clostridiales Family XVII. Incertae Sedis</taxon>
        <taxon>Sulfobacillus</taxon>
    </lineage>
</organism>
<gene>
    <name evidence="11" type="ORF">C7B46_02045</name>
</gene>
<dbReference type="InterPro" id="IPR006963">
    <property type="entry name" value="Mopterin_OxRdtase_4Fe-4S_dom"/>
</dbReference>
<dbReference type="PROSITE" id="PS51669">
    <property type="entry name" value="4FE4S_MOW_BIS_MGD"/>
    <property type="match status" value="1"/>
</dbReference>
<keyword evidence="7" id="KW-0411">Iron-sulfur</keyword>
<evidence type="ECO:0000256" key="5">
    <source>
        <dbReference type="ARBA" id="ARBA00022737"/>
    </source>
</evidence>
<dbReference type="FunFam" id="3.30.70.20:FF:000035">
    <property type="entry name" value="Iron hydrogenase 1"/>
    <property type="match status" value="1"/>
</dbReference>
<dbReference type="Gene3D" id="3.10.20.740">
    <property type="match status" value="1"/>
</dbReference>
<keyword evidence="5" id="KW-0677">Repeat</keyword>
<keyword evidence="3" id="KW-0004">4Fe-4S</keyword>
<comment type="function">
    <text evidence="1">Ferredoxins are iron-sulfur proteins that transfer electrons in a wide variety of metabolic reactions.</text>
</comment>
<feature type="domain" description="4Fe-4S ferredoxin-type" evidence="9">
    <location>
        <begin position="178"/>
        <end position="207"/>
    </location>
</feature>
<dbReference type="Gene3D" id="3.30.70.20">
    <property type="match status" value="1"/>
</dbReference>